<dbReference type="EMBL" id="JACT01000001">
    <property type="protein sequence ID" value="KMS57938.1"/>
    <property type="molecule type" value="Genomic_DNA"/>
</dbReference>
<dbReference type="InterPro" id="IPR002071">
    <property type="entry name" value="Thermonucl_AS"/>
</dbReference>
<dbReference type="Proteomes" id="UP000052232">
    <property type="component" value="Unassembled WGS sequence"/>
</dbReference>
<feature type="domain" description="TNase-like" evidence="1">
    <location>
        <begin position="9"/>
        <end position="122"/>
    </location>
</feature>
<organism evidence="2 3">
    <name type="scientific">Sphingobium cupriresistens LL01</name>
    <dbReference type="NCBI Taxonomy" id="1420583"/>
    <lineage>
        <taxon>Bacteria</taxon>
        <taxon>Pseudomonadati</taxon>
        <taxon>Pseudomonadota</taxon>
        <taxon>Alphaproteobacteria</taxon>
        <taxon>Sphingomonadales</taxon>
        <taxon>Sphingomonadaceae</taxon>
        <taxon>Sphingobium</taxon>
    </lineage>
</organism>
<protein>
    <submittedName>
        <fullName evidence="2">Nuclease</fullName>
    </submittedName>
</protein>
<gene>
    <name evidence="2" type="ORF">V473_07020</name>
</gene>
<dbReference type="GO" id="GO:0003676">
    <property type="term" value="F:nucleic acid binding"/>
    <property type="evidence" value="ECO:0007669"/>
    <property type="project" value="InterPro"/>
</dbReference>
<dbReference type="STRING" id="1420583.V473_07020"/>
<evidence type="ECO:0000259" key="1">
    <source>
        <dbReference type="SMART" id="SM00318"/>
    </source>
</evidence>
<keyword evidence="3" id="KW-1185">Reference proteome</keyword>
<reference evidence="2 3" key="1">
    <citation type="journal article" date="2015" name="G3 (Bethesda)">
        <title>Insights into Ongoing Evolution of the Hexachlorocyclohexane Catabolic Pathway from Comparative Genomics of Ten Sphingomonadaceae Strains.</title>
        <authorList>
            <person name="Pearce S.L."/>
            <person name="Oakeshott J.G."/>
            <person name="Pandey G."/>
        </authorList>
    </citation>
    <scope>NUCLEOTIDE SEQUENCE [LARGE SCALE GENOMIC DNA]</scope>
    <source>
        <strain evidence="2 3">LL01</strain>
    </source>
</reference>
<dbReference type="PATRIC" id="fig|1420583.3.peg.1412"/>
<evidence type="ECO:0000313" key="3">
    <source>
        <dbReference type="Proteomes" id="UP000052232"/>
    </source>
</evidence>
<dbReference type="AlphaFoldDB" id="A0A0J7Y3D8"/>
<dbReference type="SMART" id="SM00318">
    <property type="entry name" value="SNc"/>
    <property type="match status" value="1"/>
</dbReference>
<dbReference type="Pfam" id="PF00565">
    <property type="entry name" value="SNase"/>
    <property type="match status" value="1"/>
</dbReference>
<dbReference type="GO" id="GO:0004518">
    <property type="term" value="F:nuclease activity"/>
    <property type="evidence" value="ECO:0007669"/>
    <property type="project" value="InterPro"/>
</dbReference>
<accession>A0A0J7Y3D8</accession>
<evidence type="ECO:0000313" key="2">
    <source>
        <dbReference type="EMBL" id="KMS57938.1"/>
    </source>
</evidence>
<dbReference type="InterPro" id="IPR016071">
    <property type="entry name" value="Staphylococal_nuclease_OB-fold"/>
</dbReference>
<dbReference type="SUPFAM" id="SSF50199">
    <property type="entry name" value="Staphylococcal nuclease"/>
    <property type="match status" value="1"/>
</dbReference>
<sequence>MLLLSIWTPEPDCVAIDGDTLRCTEIGRVRLLGIDAPEMPGHCRKGRVCAPGDPQKSKAHLAKLIRGGVTIAPVTRDRYGRTVAQVYAGGRNVACEQLRAGLALYVAKWDNGRLLAKECWAAR</sequence>
<comment type="caution">
    <text evidence="2">The sequence shown here is derived from an EMBL/GenBank/DDBJ whole genome shotgun (WGS) entry which is preliminary data.</text>
</comment>
<name>A0A0J7Y3D8_9SPHN</name>
<dbReference type="PROSITE" id="PS01284">
    <property type="entry name" value="TNASE_2"/>
    <property type="match status" value="1"/>
</dbReference>
<dbReference type="Gene3D" id="2.40.50.90">
    <property type="match status" value="1"/>
</dbReference>
<proteinExistence type="predicted"/>
<dbReference type="InterPro" id="IPR035437">
    <property type="entry name" value="SNase_OB-fold_sf"/>
</dbReference>